<organism evidence="2 3">
    <name type="scientific">Posidoniimonas corsicana</name>
    <dbReference type="NCBI Taxonomy" id="1938618"/>
    <lineage>
        <taxon>Bacteria</taxon>
        <taxon>Pseudomonadati</taxon>
        <taxon>Planctomycetota</taxon>
        <taxon>Planctomycetia</taxon>
        <taxon>Pirellulales</taxon>
        <taxon>Lacipirellulaceae</taxon>
        <taxon>Posidoniimonas</taxon>
    </lineage>
</organism>
<dbReference type="InterPro" id="IPR050336">
    <property type="entry name" value="Chromosome_partition/occlusion"/>
</dbReference>
<evidence type="ECO:0000313" key="3">
    <source>
        <dbReference type="Proteomes" id="UP000316714"/>
    </source>
</evidence>
<dbReference type="AlphaFoldDB" id="A0A5C5V993"/>
<reference evidence="2 3" key="1">
    <citation type="submission" date="2019-02" db="EMBL/GenBank/DDBJ databases">
        <title>Deep-cultivation of Planctomycetes and their phenomic and genomic characterization uncovers novel biology.</title>
        <authorList>
            <person name="Wiegand S."/>
            <person name="Jogler M."/>
            <person name="Boedeker C."/>
            <person name="Pinto D."/>
            <person name="Vollmers J."/>
            <person name="Rivas-Marin E."/>
            <person name="Kohn T."/>
            <person name="Peeters S.H."/>
            <person name="Heuer A."/>
            <person name="Rast P."/>
            <person name="Oberbeckmann S."/>
            <person name="Bunk B."/>
            <person name="Jeske O."/>
            <person name="Meyerdierks A."/>
            <person name="Storesund J.E."/>
            <person name="Kallscheuer N."/>
            <person name="Luecker S."/>
            <person name="Lage O.M."/>
            <person name="Pohl T."/>
            <person name="Merkel B.J."/>
            <person name="Hornburger P."/>
            <person name="Mueller R.-W."/>
            <person name="Bruemmer F."/>
            <person name="Labrenz M."/>
            <person name="Spormann A.M."/>
            <person name="Op Den Camp H."/>
            <person name="Overmann J."/>
            <person name="Amann R."/>
            <person name="Jetten M.S.M."/>
            <person name="Mascher T."/>
            <person name="Medema M.H."/>
            <person name="Devos D.P."/>
            <person name="Kaster A.-K."/>
            <person name="Ovreas L."/>
            <person name="Rohde M."/>
            <person name="Galperin M.Y."/>
            <person name="Jogler C."/>
        </authorList>
    </citation>
    <scope>NUCLEOTIDE SEQUENCE [LARGE SCALE GENOMIC DNA]</scope>
    <source>
        <strain evidence="2 3">KOR34</strain>
    </source>
</reference>
<dbReference type="GO" id="GO:0005694">
    <property type="term" value="C:chromosome"/>
    <property type="evidence" value="ECO:0007669"/>
    <property type="project" value="TreeGrafter"/>
</dbReference>
<dbReference type="PANTHER" id="PTHR33375">
    <property type="entry name" value="CHROMOSOME-PARTITIONING PROTEIN PARB-RELATED"/>
    <property type="match status" value="1"/>
</dbReference>
<dbReference type="SMART" id="SM00470">
    <property type="entry name" value="ParB"/>
    <property type="match status" value="1"/>
</dbReference>
<evidence type="ECO:0000313" key="2">
    <source>
        <dbReference type="EMBL" id="TWT35176.1"/>
    </source>
</evidence>
<dbReference type="SUPFAM" id="SSF109709">
    <property type="entry name" value="KorB DNA-binding domain-like"/>
    <property type="match status" value="1"/>
</dbReference>
<dbReference type="InterPro" id="IPR036086">
    <property type="entry name" value="ParB/Sulfiredoxin_sf"/>
</dbReference>
<gene>
    <name evidence="2" type="primary">parB_1</name>
    <name evidence="2" type="ORF">KOR34_00640</name>
</gene>
<dbReference type="Proteomes" id="UP000316714">
    <property type="component" value="Unassembled WGS sequence"/>
</dbReference>
<dbReference type="OrthoDB" id="276068at2"/>
<comment type="caution">
    <text evidence="2">The sequence shown here is derived from an EMBL/GenBank/DDBJ whole genome shotgun (WGS) entry which is preliminary data.</text>
</comment>
<sequence>MPRPNATAPAEPRCVAVELLQPMSLSRSLDDPTIARLQESIRQHGLLQPILVIESGGGYEIVSGNHRTEACRRNGETEIDAIVLPAGTSREDALAKSLHENHVRRDETLPDVMKRVHALASYHKCRFEEGARLAGVSRSTFSKIQTVLDKLGPRAMAMVAERKIGVSIAYEVAKRAVDHEQQVEWLAAHAAGDMRRDDILAATRPSGATPKRLKLALTIDSVRLQLTMPADSGYDDLHQVLGKLKSRLVSHAKQRHPLELLPKLLQSQAS</sequence>
<dbReference type="Gene3D" id="3.90.1530.30">
    <property type="match status" value="1"/>
</dbReference>
<dbReference type="Pfam" id="PF02195">
    <property type="entry name" value="ParB_N"/>
    <property type="match status" value="1"/>
</dbReference>
<evidence type="ECO:0000259" key="1">
    <source>
        <dbReference type="SMART" id="SM00470"/>
    </source>
</evidence>
<dbReference type="SUPFAM" id="SSF110849">
    <property type="entry name" value="ParB/Sulfiredoxin"/>
    <property type="match status" value="1"/>
</dbReference>
<name>A0A5C5V993_9BACT</name>
<dbReference type="PANTHER" id="PTHR33375:SF1">
    <property type="entry name" value="CHROMOSOME-PARTITIONING PROTEIN PARB-RELATED"/>
    <property type="match status" value="1"/>
</dbReference>
<accession>A0A5C5V993</accession>
<dbReference type="EMBL" id="SIHJ01000001">
    <property type="protein sequence ID" value="TWT35176.1"/>
    <property type="molecule type" value="Genomic_DNA"/>
</dbReference>
<dbReference type="InterPro" id="IPR003115">
    <property type="entry name" value="ParB_N"/>
</dbReference>
<dbReference type="GO" id="GO:0007059">
    <property type="term" value="P:chromosome segregation"/>
    <property type="evidence" value="ECO:0007669"/>
    <property type="project" value="TreeGrafter"/>
</dbReference>
<proteinExistence type="predicted"/>
<dbReference type="RefSeq" id="WP_146561150.1">
    <property type="nucleotide sequence ID" value="NZ_SIHJ01000001.1"/>
</dbReference>
<protein>
    <submittedName>
        <fullName evidence="2">Putative chromosome-partitioning protein ParB</fullName>
    </submittedName>
</protein>
<keyword evidence="3" id="KW-1185">Reference proteome</keyword>
<feature type="domain" description="ParB-like N-terminal" evidence="1">
    <location>
        <begin position="13"/>
        <end position="102"/>
    </location>
</feature>
<dbReference type="Gene3D" id="1.10.10.2830">
    <property type="match status" value="1"/>
</dbReference>